<name>A0A0F9PQT1_9ZZZZ</name>
<evidence type="ECO:0000256" key="8">
    <source>
        <dbReference type="ARBA" id="ARBA00023157"/>
    </source>
</evidence>
<sequence length="191" mass="22585">MNVLLHTCCAPCLMAPYEQLEDSKLTIFYYNPNIHPYEEFNKRFFWVEQFAEEAQLDLITYHYSPDQYLEKAAFDSPNRCEICYRLRVMETARVAKLKNFEAFTTTLLASTYQEHQLIVDLCTEASEKFKVPFYYEDFRPHYKKAYRTAKELGIYTQKYCGCIFSLEEREAELTSKKIKTSKSLYPKPATG</sequence>
<dbReference type="PANTHER" id="PTHR36701">
    <property type="entry name" value="EPOXYQUEUOSINE REDUCTASE QUEH"/>
    <property type="match status" value="1"/>
</dbReference>
<evidence type="ECO:0000256" key="1">
    <source>
        <dbReference type="ARBA" id="ARBA00022485"/>
    </source>
</evidence>
<evidence type="ECO:0000256" key="7">
    <source>
        <dbReference type="ARBA" id="ARBA00023014"/>
    </source>
</evidence>
<dbReference type="AlphaFoldDB" id="A0A0F9PQT1"/>
<organism evidence="10">
    <name type="scientific">marine sediment metagenome</name>
    <dbReference type="NCBI Taxonomy" id="412755"/>
    <lineage>
        <taxon>unclassified sequences</taxon>
        <taxon>metagenomes</taxon>
        <taxon>ecological metagenomes</taxon>
    </lineage>
</organism>
<keyword evidence="9" id="KW-0676">Redox-active center</keyword>
<keyword evidence="7" id="KW-0411">Iron-sulfur</keyword>
<reference evidence="10" key="1">
    <citation type="journal article" date="2015" name="Nature">
        <title>Complex archaea that bridge the gap between prokaryotes and eukaryotes.</title>
        <authorList>
            <person name="Spang A."/>
            <person name="Saw J.H."/>
            <person name="Jorgensen S.L."/>
            <person name="Zaremba-Niedzwiedzka K."/>
            <person name="Martijn J."/>
            <person name="Lind A.E."/>
            <person name="van Eijk R."/>
            <person name="Schleper C."/>
            <person name="Guy L."/>
            <person name="Ettema T.J."/>
        </authorList>
    </citation>
    <scope>NUCLEOTIDE SEQUENCE</scope>
</reference>
<keyword evidence="6" id="KW-0408">Iron</keyword>
<evidence type="ECO:0000313" key="10">
    <source>
        <dbReference type="EMBL" id="KKN34135.1"/>
    </source>
</evidence>
<dbReference type="GO" id="GO:0008616">
    <property type="term" value="P:tRNA queuosine(34) biosynthetic process"/>
    <property type="evidence" value="ECO:0007669"/>
    <property type="project" value="UniProtKB-KW"/>
</dbReference>
<comment type="caution">
    <text evidence="10">The sequence shown here is derived from an EMBL/GenBank/DDBJ whole genome shotgun (WGS) entry which is preliminary data.</text>
</comment>
<dbReference type="Pfam" id="PF02677">
    <property type="entry name" value="QueH"/>
    <property type="match status" value="1"/>
</dbReference>
<dbReference type="PANTHER" id="PTHR36701:SF1">
    <property type="entry name" value="EPOXYQUEUOSINE REDUCTASE QUEH"/>
    <property type="match status" value="1"/>
</dbReference>
<keyword evidence="8" id="KW-1015">Disulfide bond</keyword>
<keyword evidence="4" id="KW-0671">Queuosine biosynthesis</keyword>
<evidence type="ECO:0000256" key="9">
    <source>
        <dbReference type="ARBA" id="ARBA00023284"/>
    </source>
</evidence>
<keyword evidence="5" id="KW-0560">Oxidoreductase</keyword>
<evidence type="ECO:0000256" key="4">
    <source>
        <dbReference type="ARBA" id="ARBA00022785"/>
    </source>
</evidence>
<protein>
    <submittedName>
        <fullName evidence="10">Uncharacterized protein</fullName>
    </submittedName>
</protein>
<accession>A0A0F9PQT1</accession>
<evidence type="ECO:0000256" key="6">
    <source>
        <dbReference type="ARBA" id="ARBA00023004"/>
    </source>
</evidence>
<dbReference type="GO" id="GO:0016491">
    <property type="term" value="F:oxidoreductase activity"/>
    <property type="evidence" value="ECO:0007669"/>
    <property type="project" value="UniProtKB-KW"/>
</dbReference>
<evidence type="ECO:0000256" key="5">
    <source>
        <dbReference type="ARBA" id="ARBA00023002"/>
    </source>
</evidence>
<dbReference type="GO" id="GO:0051539">
    <property type="term" value="F:4 iron, 4 sulfur cluster binding"/>
    <property type="evidence" value="ECO:0007669"/>
    <property type="project" value="UniProtKB-KW"/>
</dbReference>
<dbReference type="GO" id="GO:0046872">
    <property type="term" value="F:metal ion binding"/>
    <property type="evidence" value="ECO:0007669"/>
    <property type="project" value="UniProtKB-KW"/>
</dbReference>
<keyword evidence="2" id="KW-0819">tRNA processing</keyword>
<evidence type="ECO:0000256" key="3">
    <source>
        <dbReference type="ARBA" id="ARBA00022723"/>
    </source>
</evidence>
<proteinExistence type="inferred from homology"/>
<dbReference type="EMBL" id="LAZR01002126">
    <property type="protein sequence ID" value="KKN34135.1"/>
    <property type="molecule type" value="Genomic_DNA"/>
</dbReference>
<dbReference type="HAMAP" id="MF_02089">
    <property type="entry name" value="QueH"/>
    <property type="match status" value="1"/>
</dbReference>
<keyword evidence="3" id="KW-0479">Metal-binding</keyword>
<keyword evidence="1" id="KW-0004">4Fe-4S</keyword>
<dbReference type="InterPro" id="IPR003828">
    <property type="entry name" value="QueH"/>
</dbReference>
<evidence type="ECO:0000256" key="2">
    <source>
        <dbReference type="ARBA" id="ARBA00022694"/>
    </source>
</evidence>
<gene>
    <name evidence="10" type="ORF">LCGC14_0796820</name>
</gene>